<evidence type="ECO:0000256" key="2">
    <source>
        <dbReference type="ARBA" id="ARBA00012000"/>
    </source>
</evidence>
<accession>A0A552WXF2</accession>
<evidence type="ECO:0000259" key="5">
    <source>
        <dbReference type="SMART" id="SM00478"/>
    </source>
</evidence>
<dbReference type="AlphaFoldDB" id="A0A552WXF2"/>
<dbReference type="GO" id="GO:0006285">
    <property type="term" value="P:base-excision repair, AP site formation"/>
    <property type="evidence" value="ECO:0007669"/>
    <property type="project" value="TreeGrafter"/>
</dbReference>
<dbReference type="InterPro" id="IPR010316">
    <property type="entry name" value="AlkA_N"/>
</dbReference>
<dbReference type="SUPFAM" id="SSF55945">
    <property type="entry name" value="TATA-box binding protein-like"/>
    <property type="match status" value="1"/>
</dbReference>
<keyword evidence="8" id="KW-1185">Reference proteome</keyword>
<protein>
    <recommendedName>
        <fullName evidence="2">DNA-3-methyladenine glycosylase II</fullName>
        <ecNumber evidence="2">3.2.2.21</ecNumber>
    </recommendedName>
</protein>
<dbReference type="Gene3D" id="1.10.340.30">
    <property type="entry name" value="Hypothetical protein, domain 2"/>
    <property type="match status" value="1"/>
</dbReference>
<evidence type="ECO:0000313" key="8">
    <source>
        <dbReference type="Proteomes" id="UP000318693"/>
    </source>
</evidence>
<dbReference type="GO" id="GO:0032131">
    <property type="term" value="F:alkylated DNA binding"/>
    <property type="evidence" value="ECO:0007669"/>
    <property type="project" value="TreeGrafter"/>
</dbReference>
<dbReference type="GO" id="GO:0005737">
    <property type="term" value="C:cytoplasm"/>
    <property type="evidence" value="ECO:0007669"/>
    <property type="project" value="TreeGrafter"/>
</dbReference>
<feature type="domain" description="HhH-GPD" evidence="5">
    <location>
        <begin position="126"/>
        <end position="278"/>
    </location>
</feature>
<evidence type="ECO:0000256" key="1">
    <source>
        <dbReference type="ARBA" id="ARBA00000086"/>
    </source>
</evidence>
<feature type="domain" description="DNA-3-methyladenine glycosylase AlkA N-terminal" evidence="6">
    <location>
        <begin position="1"/>
        <end position="116"/>
    </location>
</feature>
<keyword evidence="4" id="KW-0234">DNA repair</keyword>
<dbReference type="InterPro" id="IPR037046">
    <property type="entry name" value="AlkA_N_sf"/>
</dbReference>
<dbReference type="InterPro" id="IPR003265">
    <property type="entry name" value="HhH-GPD_domain"/>
</dbReference>
<name>A0A552WXF2_9MICO</name>
<dbReference type="Pfam" id="PF06029">
    <property type="entry name" value="AlkA_N"/>
    <property type="match status" value="1"/>
</dbReference>
<organism evidence="7 8">
    <name type="scientific">Georgenia yuyongxinii</name>
    <dbReference type="NCBI Taxonomy" id="2589797"/>
    <lineage>
        <taxon>Bacteria</taxon>
        <taxon>Bacillati</taxon>
        <taxon>Actinomycetota</taxon>
        <taxon>Actinomycetes</taxon>
        <taxon>Micrococcales</taxon>
        <taxon>Bogoriellaceae</taxon>
        <taxon>Georgenia</taxon>
    </lineage>
</organism>
<evidence type="ECO:0000313" key="7">
    <source>
        <dbReference type="EMBL" id="TRW47521.1"/>
    </source>
</evidence>
<sequence>MRLALHAPFDVGGVLGALAAHALPGAESHDSSAATHTRTVPAAHGPAAVTVRLTETHVDAVVEAGAPDVPAVLELVRRWLDLDVEPFGVVQVLGGDPLLGPLVAARPGLRVLGHVDGFEAAVVTVLGQQVSLAAARTFAARLVAAYGTLAPGNLRAFPRPERLAGVDPTELREAVRVTGARARTVHALATACADGLHITPGNDPALVRRQLLALPGVGPWTADYLALRALGDRDAYPAGDLVLRRALGGLHAQAAVARAESWRPLRAYAVTHLWTHAAYARM</sequence>
<dbReference type="InterPro" id="IPR051912">
    <property type="entry name" value="Alkylbase_DNA_Glycosylase/TA"/>
</dbReference>
<dbReference type="GO" id="GO:0032993">
    <property type="term" value="C:protein-DNA complex"/>
    <property type="evidence" value="ECO:0007669"/>
    <property type="project" value="TreeGrafter"/>
</dbReference>
<dbReference type="SMART" id="SM01009">
    <property type="entry name" value="AlkA_N"/>
    <property type="match status" value="1"/>
</dbReference>
<comment type="catalytic activity">
    <reaction evidence="1">
        <text>Hydrolysis of alkylated DNA, releasing 3-methyladenine, 3-methylguanine, 7-methylguanine and 7-methyladenine.</text>
        <dbReference type="EC" id="3.2.2.21"/>
    </reaction>
</comment>
<dbReference type="EC" id="3.2.2.21" evidence="2"/>
<dbReference type="Pfam" id="PF00730">
    <property type="entry name" value="HhH-GPD"/>
    <property type="match status" value="1"/>
</dbReference>
<dbReference type="PANTHER" id="PTHR43003">
    <property type="entry name" value="DNA-3-METHYLADENINE GLYCOSYLASE"/>
    <property type="match status" value="1"/>
</dbReference>
<dbReference type="GO" id="GO:0043916">
    <property type="term" value="F:DNA-7-methylguanine glycosylase activity"/>
    <property type="evidence" value="ECO:0007669"/>
    <property type="project" value="TreeGrafter"/>
</dbReference>
<dbReference type="GO" id="GO:0006307">
    <property type="term" value="P:DNA alkylation repair"/>
    <property type="evidence" value="ECO:0007669"/>
    <property type="project" value="TreeGrafter"/>
</dbReference>
<keyword evidence="3" id="KW-0227">DNA damage</keyword>
<dbReference type="InterPro" id="IPR023170">
    <property type="entry name" value="HhH_base_excis_C"/>
</dbReference>
<dbReference type="GO" id="GO:0008725">
    <property type="term" value="F:DNA-3-methyladenine glycosylase activity"/>
    <property type="evidence" value="ECO:0007669"/>
    <property type="project" value="TreeGrafter"/>
</dbReference>
<dbReference type="Proteomes" id="UP000318693">
    <property type="component" value="Unassembled WGS sequence"/>
</dbReference>
<reference evidence="7 8" key="1">
    <citation type="submission" date="2019-07" db="EMBL/GenBank/DDBJ databases">
        <title>Georgenia wutianyii sp. nov. and Georgenia *** sp. nov. isolated from plateau pika (Ochotona curzoniae) in the Qinghai-Tibet plateau of China.</title>
        <authorList>
            <person name="Tian Z."/>
        </authorList>
    </citation>
    <scope>NUCLEOTIDE SEQUENCE [LARGE SCALE GENOMIC DNA]</scope>
    <source>
        <strain evidence="7 8">Z446</strain>
    </source>
</reference>
<gene>
    <name evidence="7" type="ORF">FJ693_01440</name>
</gene>
<evidence type="ECO:0000256" key="3">
    <source>
        <dbReference type="ARBA" id="ARBA00022763"/>
    </source>
</evidence>
<comment type="caution">
    <text evidence="7">The sequence shown here is derived from an EMBL/GenBank/DDBJ whole genome shotgun (WGS) entry which is preliminary data.</text>
</comment>
<dbReference type="Gene3D" id="1.10.1670.10">
    <property type="entry name" value="Helix-hairpin-Helix base-excision DNA repair enzymes (C-terminal)"/>
    <property type="match status" value="1"/>
</dbReference>
<dbReference type="SMART" id="SM00478">
    <property type="entry name" value="ENDO3c"/>
    <property type="match status" value="1"/>
</dbReference>
<dbReference type="CDD" id="cd00056">
    <property type="entry name" value="ENDO3c"/>
    <property type="match status" value="1"/>
</dbReference>
<dbReference type="EMBL" id="VJXR01000002">
    <property type="protein sequence ID" value="TRW47521.1"/>
    <property type="molecule type" value="Genomic_DNA"/>
</dbReference>
<dbReference type="Gene3D" id="3.30.310.20">
    <property type="entry name" value="DNA-3-methyladenine glycosylase AlkA, N-terminal domain"/>
    <property type="match status" value="1"/>
</dbReference>
<evidence type="ECO:0000256" key="4">
    <source>
        <dbReference type="ARBA" id="ARBA00023204"/>
    </source>
</evidence>
<dbReference type="SUPFAM" id="SSF48150">
    <property type="entry name" value="DNA-glycosylase"/>
    <property type="match status" value="1"/>
</dbReference>
<proteinExistence type="predicted"/>
<evidence type="ECO:0000259" key="6">
    <source>
        <dbReference type="SMART" id="SM01009"/>
    </source>
</evidence>
<dbReference type="PANTHER" id="PTHR43003:SF13">
    <property type="entry name" value="DNA-3-METHYLADENINE GLYCOSYLASE 2"/>
    <property type="match status" value="1"/>
</dbReference>
<dbReference type="InterPro" id="IPR011257">
    <property type="entry name" value="DNA_glycosylase"/>
</dbReference>